<organism evidence="3 4">
    <name type="scientific">Aquipuribacter nitratireducens</name>
    <dbReference type="NCBI Taxonomy" id="650104"/>
    <lineage>
        <taxon>Bacteria</taxon>
        <taxon>Bacillati</taxon>
        <taxon>Actinomycetota</taxon>
        <taxon>Actinomycetes</taxon>
        <taxon>Micrococcales</taxon>
        <taxon>Intrasporangiaceae</taxon>
        <taxon>Aquipuribacter</taxon>
    </lineage>
</organism>
<dbReference type="Proteomes" id="UP001596122">
    <property type="component" value="Unassembled WGS sequence"/>
</dbReference>
<dbReference type="PIRSF" id="PIRSF017388">
    <property type="entry name" value="Esterase_lipase"/>
    <property type="match status" value="1"/>
</dbReference>
<evidence type="ECO:0000313" key="3">
    <source>
        <dbReference type="EMBL" id="MFC5382259.1"/>
    </source>
</evidence>
<dbReference type="PRINTS" id="PR00111">
    <property type="entry name" value="ABHYDROLASE"/>
</dbReference>
<dbReference type="InterPro" id="IPR000073">
    <property type="entry name" value="AB_hydrolase_1"/>
</dbReference>
<dbReference type="EMBL" id="JBHSLD010000015">
    <property type="protein sequence ID" value="MFC5382259.1"/>
    <property type="molecule type" value="Genomic_DNA"/>
</dbReference>
<dbReference type="RefSeq" id="WP_340271255.1">
    <property type="nucleotide sequence ID" value="NZ_JBBEOG010000010.1"/>
</dbReference>
<feature type="domain" description="Serine aminopeptidase S33" evidence="2">
    <location>
        <begin position="18"/>
        <end position="228"/>
    </location>
</feature>
<proteinExistence type="predicted"/>
<dbReference type="PANTHER" id="PTHR43798:SF31">
    <property type="entry name" value="AB HYDROLASE SUPERFAMILY PROTEIN YCLE"/>
    <property type="match status" value="1"/>
</dbReference>
<comment type="caution">
    <text evidence="3">The sequence shown here is derived from an EMBL/GenBank/DDBJ whole genome shotgun (WGS) entry which is preliminary data.</text>
</comment>
<evidence type="ECO:0000256" key="1">
    <source>
        <dbReference type="ARBA" id="ARBA00022801"/>
    </source>
</evidence>
<evidence type="ECO:0000259" key="2">
    <source>
        <dbReference type="Pfam" id="PF12146"/>
    </source>
</evidence>
<keyword evidence="4" id="KW-1185">Reference proteome</keyword>
<keyword evidence="1 3" id="KW-0378">Hydrolase</keyword>
<dbReference type="PANTHER" id="PTHR43798">
    <property type="entry name" value="MONOACYLGLYCEROL LIPASE"/>
    <property type="match status" value="1"/>
</dbReference>
<dbReference type="InterPro" id="IPR012354">
    <property type="entry name" value="Esterase_lipase"/>
</dbReference>
<reference evidence="4" key="1">
    <citation type="journal article" date="2019" name="Int. J. Syst. Evol. Microbiol.">
        <title>The Global Catalogue of Microorganisms (GCM) 10K type strain sequencing project: providing services to taxonomists for standard genome sequencing and annotation.</title>
        <authorList>
            <consortium name="The Broad Institute Genomics Platform"/>
            <consortium name="The Broad Institute Genome Sequencing Center for Infectious Disease"/>
            <person name="Wu L."/>
            <person name="Ma J."/>
        </authorList>
    </citation>
    <scope>NUCLEOTIDE SEQUENCE [LARGE SCALE GENOMIC DNA]</scope>
    <source>
        <strain evidence="4">CCUG 43114</strain>
    </source>
</reference>
<dbReference type="GO" id="GO:0016787">
    <property type="term" value="F:hydrolase activity"/>
    <property type="evidence" value="ECO:0007669"/>
    <property type="project" value="UniProtKB-KW"/>
</dbReference>
<protein>
    <submittedName>
        <fullName evidence="3">Alpha/beta hydrolase</fullName>
    </submittedName>
</protein>
<accession>A0ABW0GRI0</accession>
<name>A0ABW0GRI0_9MICO</name>
<gene>
    <name evidence="3" type="ORF">ACFPJ6_15940</name>
</gene>
<dbReference type="Pfam" id="PF12146">
    <property type="entry name" value="Hydrolase_4"/>
    <property type="match status" value="1"/>
</dbReference>
<dbReference type="Gene3D" id="3.40.50.1820">
    <property type="entry name" value="alpha/beta hydrolase"/>
    <property type="match status" value="1"/>
</dbReference>
<evidence type="ECO:0000313" key="4">
    <source>
        <dbReference type="Proteomes" id="UP001596122"/>
    </source>
</evidence>
<dbReference type="InterPro" id="IPR022742">
    <property type="entry name" value="Hydrolase_4"/>
</dbReference>
<dbReference type="InterPro" id="IPR029058">
    <property type="entry name" value="AB_hydrolase_fold"/>
</dbReference>
<dbReference type="InterPro" id="IPR050266">
    <property type="entry name" value="AB_hydrolase_sf"/>
</dbReference>
<dbReference type="SUPFAM" id="SSF53474">
    <property type="entry name" value="alpha/beta-Hydrolases"/>
    <property type="match status" value="1"/>
</dbReference>
<sequence>MPILPGAESFQADGGDVAVLLLHGFTGTPQSLRDWAEHHAAAGLTVRLPRLPGHGTTWQECNRTRWQDWYSCAERELLALARDHTVVVAGMSNGGALALRLAQEHPDEVAGLVLVNPAVLLEDPRLVALPVLRHLVPSLPGIADDIRKEGRHELAYDRTPLHALWSMTHLWRAVRGDLSRVTQPILLLRSAVDHVVPASSSAAVLAGVTSRDVREVVLPDSYHVATLDHDAPRVLEASLEHVRRVTAGAARDEVTA</sequence>